<dbReference type="OrthoDB" id="6780543at2759"/>
<feature type="region of interest" description="Disordered" evidence="1">
    <location>
        <begin position="87"/>
        <end position="189"/>
    </location>
</feature>
<evidence type="ECO:0000256" key="1">
    <source>
        <dbReference type="SAM" id="MobiDB-lite"/>
    </source>
</evidence>
<evidence type="ECO:0000313" key="2">
    <source>
        <dbReference type="EMBL" id="KAJ7373210.1"/>
    </source>
</evidence>
<accession>A0A9W9Z1F7</accession>
<name>A0A9W9Z1F7_9CNID</name>
<proteinExistence type="predicted"/>
<comment type="caution">
    <text evidence="2">The sequence shown here is derived from an EMBL/GenBank/DDBJ whole genome shotgun (WGS) entry which is preliminary data.</text>
</comment>
<reference evidence="2" key="1">
    <citation type="submission" date="2023-01" db="EMBL/GenBank/DDBJ databases">
        <title>Genome assembly of the deep-sea coral Lophelia pertusa.</title>
        <authorList>
            <person name="Herrera S."/>
            <person name="Cordes E."/>
        </authorList>
    </citation>
    <scope>NUCLEOTIDE SEQUENCE</scope>
    <source>
        <strain evidence="2">USNM1676648</strain>
        <tissue evidence="2">Polyp</tissue>
    </source>
</reference>
<sequence>MLPLWAKQHPSTKERFPECLLPKRPLQRELMLWVKTVEQPWELKTEPSLKMRLKALEDNQLRRISGTGKAKARVDKYENKSVVMAYNPATDSTIATPGKKRKRSEENGESAPADSVPVTPSTPATEEDDGETPAKKSKKEKKKKKKKEEEAKQSDEADEEQMDTSSAAVRKTDFFTVFRRGKERHRKLH</sequence>
<organism evidence="2 3">
    <name type="scientific">Desmophyllum pertusum</name>
    <dbReference type="NCBI Taxonomy" id="174260"/>
    <lineage>
        <taxon>Eukaryota</taxon>
        <taxon>Metazoa</taxon>
        <taxon>Cnidaria</taxon>
        <taxon>Anthozoa</taxon>
        <taxon>Hexacorallia</taxon>
        <taxon>Scleractinia</taxon>
        <taxon>Caryophylliina</taxon>
        <taxon>Caryophylliidae</taxon>
        <taxon>Desmophyllum</taxon>
    </lineage>
</organism>
<protein>
    <submittedName>
        <fullName evidence="2">Nucleolar protein 58</fullName>
    </submittedName>
</protein>
<dbReference type="Proteomes" id="UP001163046">
    <property type="component" value="Unassembled WGS sequence"/>
</dbReference>
<feature type="compositionally biased region" description="Basic residues" evidence="1">
    <location>
        <begin position="179"/>
        <end position="189"/>
    </location>
</feature>
<evidence type="ECO:0000313" key="3">
    <source>
        <dbReference type="Proteomes" id="UP001163046"/>
    </source>
</evidence>
<feature type="compositionally biased region" description="Basic residues" evidence="1">
    <location>
        <begin position="135"/>
        <end position="146"/>
    </location>
</feature>
<keyword evidence="3" id="KW-1185">Reference proteome</keyword>
<dbReference type="AlphaFoldDB" id="A0A9W9Z1F7"/>
<dbReference type="EMBL" id="MU826832">
    <property type="protein sequence ID" value="KAJ7373210.1"/>
    <property type="molecule type" value="Genomic_DNA"/>
</dbReference>
<gene>
    <name evidence="2" type="primary">NOP58_1</name>
    <name evidence="2" type="ORF">OS493_014358</name>
</gene>